<dbReference type="SUPFAM" id="SSF53756">
    <property type="entry name" value="UDP-Glycosyltransferase/glycogen phosphorylase"/>
    <property type="match status" value="1"/>
</dbReference>
<organism evidence="6 7">
    <name type="scientific">Faecalitalea cylindroides ATCC 27803</name>
    <dbReference type="NCBI Taxonomy" id="649755"/>
    <lineage>
        <taxon>Bacteria</taxon>
        <taxon>Bacillati</taxon>
        <taxon>Bacillota</taxon>
        <taxon>Erysipelotrichia</taxon>
        <taxon>Erysipelotrichales</taxon>
        <taxon>Erysipelotrichaceae</taxon>
        <taxon>Faecalitalea</taxon>
    </lineage>
</organism>
<dbReference type="PATRIC" id="fig|649755.3.peg.869"/>
<comment type="similarity">
    <text evidence="2 4">Belongs to the UDP-N-acetylglucosamine 2-epimerase family.</text>
</comment>
<dbReference type="InterPro" id="IPR003331">
    <property type="entry name" value="UDP_GlcNAc_Epimerase_2_dom"/>
</dbReference>
<comment type="caution">
    <text evidence="6">The sequence shown here is derived from an EMBL/GenBank/DDBJ whole genome shotgun (WGS) entry which is preliminary data.</text>
</comment>
<dbReference type="CDD" id="cd03786">
    <property type="entry name" value="GTB_UDP-GlcNAc_2-Epimerase"/>
    <property type="match status" value="1"/>
</dbReference>
<evidence type="ECO:0000256" key="2">
    <source>
        <dbReference type="ARBA" id="ARBA00038209"/>
    </source>
</evidence>
<dbReference type="AlphaFoldDB" id="U2PN84"/>
<dbReference type="PANTHER" id="PTHR43174">
    <property type="entry name" value="UDP-N-ACETYLGLUCOSAMINE 2-EPIMERASE"/>
    <property type="match status" value="1"/>
</dbReference>
<dbReference type="InterPro" id="IPR029767">
    <property type="entry name" value="WecB-like"/>
</dbReference>
<reference evidence="6 7" key="1">
    <citation type="submission" date="2013-06" db="EMBL/GenBank/DDBJ databases">
        <authorList>
            <person name="Weinstock G."/>
            <person name="Sodergren E."/>
            <person name="Lobos E.A."/>
            <person name="Fulton L."/>
            <person name="Fulton R."/>
            <person name="Courtney L."/>
            <person name="Fronick C."/>
            <person name="O'Laughlin M."/>
            <person name="Godfrey J."/>
            <person name="Wilson R.M."/>
            <person name="Miner T."/>
            <person name="Farmer C."/>
            <person name="Delehaunty K."/>
            <person name="Cordes M."/>
            <person name="Minx P."/>
            <person name="Tomlinson C."/>
            <person name="Chen J."/>
            <person name="Wollam A."/>
            <person name="Pepin K.H."/>
            <person name="Bhonagiri V."/>
            <person name="Zhang X."/>
            <person name="Warren W."/>
            <person name="Mitreva M."/>
            <person name="Mardis E.R."/>
            <person name="Wilson R.K."/>
        </authorList>
    </citation>
    <scope>NUCLEOTIDE SEQUENCE [LARGE SCALE GENOMIC DNA]</scope>
    <source>
        <strain evidence="6 7">ATCC 27803</strain>
    </source>
</reference>
<dbReference type="Gene3D" id="3.40.50.2000">
    <property type="entry name" value="Glycogen Phosphorylase B"/>
    <property type="match status" value="2"/>
</dbReference>
<dbReference type="NCBIfam" id="TIGR00236">
    <property type="entry name" value="wecB"/>
    <property type="match status" value="1"/>
</dbReference>
<dbReference type="HOGENOM" id="CLU_041674_1_0_9"/>
<accession>U2PN84</accession>
<evidence type="ECO:0000313" key="7">
    <source>
        <dbReference type="Proteomes" id="UP000016658"/>
    </source>
</evidence>
<name>U2PN84_9FIRM</name>
<feature type="domain" description="UDP-N-acetylglucosamine 2-epimerase" evidence="5">
    <location>
        <begin position="1"/>
        <end position="320"/>
    </location>
</feature>
<dbReference type="OrthoDB" id="9803238at2"/>
<proteinExistence type="inferred from homology"/>
<evidence type="ECO:0000256" key="1">
    <source>
        <dbReference type="ARBA" id="ARBA00023235"/>
    </source>
</evidence>
<dbReference type="PANTHER" id="PTHR43174:SF2">
    <property type="entry name" value="UDP-N-ACETYLGLUCOSAMINE 2-EPIMERASE"/>
    <property type="match status" value="1"/>
</dbReference>
<evidence type="ECO:0000313" key="6">
    <source>
        <dbReference type="EMBL" id="ERK45591.1"/>
    </source>
</evidence>
<dbReference type="EC" id="5.1.3.14" evidence="3"/>
<dbReference type="Pfam" id="PF02350">
    <property type="entry name" value="Epimerase_2"/>
    <property type="match status" value="1"/>
</dbReference>
<evidence type="ECO:0000256" key="3">
    <source>
        <dbReference type="ARBA" id="ARBA00038858"/>
    </source>
</evidence>
<protein>
    <recommendedName>
        <fullName evidence="3">UDP-N-acetylglucosamine 2-epimerase (non-hydrolyzing)</fullName>
        <ecNumber evidence="3">5.1.3.14</ecNumber>
    </recommendedName>
</protein>
<evidence type="ECO:0000256" key="4">
    <source>
        <dbReference type="RuleBase" id="RU003513"/>
    </source>
</evidence>
<sequence>MLKQVLDTFNVVPDYDLDIMKNKQTLFDVTTNILSKIKNVLEEVNPDVVLVHGDTTTTFVTSLACFYLQIPVGHVEAGLRTYNIYSPFPEEFNRQAVGIISKYNFAPTEMSKNNLVNEGKKIENIYVTGNTAIDALKTTVKPDYNHPELDWAKDSRLILITAHRRENLGEPMRHMFRAIKRVMDEHKDVKAIYPIHMNPAVREIANSILGDDDRIHIIEPLDVLDFHNFLARSYLILTDSGGIQEEAPSLGKPVLVMRDTTERPEGVKAGTLKLVGTEETTIYSEFSKLLSDQSEYERMSHASNPYGDGFACKRIADILEEA</sequence>
<dbReference type="GO" id="GO:0008761">
    <property type="term" value="F:UDP-N-acetylglucosamine 2-epimerase activity"/>
    <property type="evidence" value="ECO:0007669"/>
    <property type="project" value="UniProtKB-EC"/>
</dbReference>
<dbReference type="Proteomes" id="UP000016658">
    <property type="component" value="Unassembled WGS sequence"/>
</dbReference>
<evidence type="ECO:0000259" key="5">
    <source>
        <dbReference type="Pfam" id="PF02350"/>
    </source>
</evidence>
<gene>
    <name evidence="6" type="ORF">HMPREF0367_00936</name>
</gene>
<keyword evidence="1 4" id="KW-0413">Isomerase</keyword>
<dbReference type="EMBL" id="AWVI01000040">
    <property type="protein sequence ID" value="ERK45591.1"/>
    <property type="molecule type" value="Genomic_DNA"/>
</dbReference>